<feature type="domain" description="HTH lacI-type" evidence="5">
    <location>
        <begin position="64"/>
        <end position="120"/>
    </location>
</feature>
<dbReference type="PROSITE" id="PS50932">
    <property type="entry name" value="HTH_LACI_2"/>
    <property type="match status" value="1"/>
</dbReference>
<dbReference type="GO" id="GO:0000976">
    <property type="term" value="F:transcription cis-regulatory region binding"/>
    <property type="evidence" value="ECO:0007669"/>
    <property type="project" value="TreeGrafter"/>
</dbReference>
<dbReference type="CDD" id="cd01392">
    <property type="entry name" value="HTH_LacI"/>
    <property type="match status" value="1"/>
</dbReference>
<dbReference type="GO" id="GO:0003700">
    <property type="term" value="F:DNA-binding transcription factor activity"/>
    <property type="evidence" value="ECO:0007669"/>
    <property type="project" value="TreeGrafter"/>
</dbReference>
<organism evidence="6 7">
    <name type="scientific">Saccharopolyspora terrae</name>
    <dbReference type="NCBI Taxonomy" id="2530384"/>
    <lineage>
        <taxon>Bacteria</taxon>
        <taxon>Bacillati</taxon>
        <taxon>Actinomycetota</taxon>
        <taxon>Actinomycetes</taxon>
        <taxon>Pseudonocardiales</taxon>
        <taxon>Pseudonocardiaceae</taxon>
        <taxon>Saccharopolyspora</taxon>
    </lineage>
</organism>
<evidence type="ECO:0000256" key="4">
    <source>
        <dbReference type="ARBA" id="ARBA00023163"/>
    </source>
</evidence>
<dbReference type="SUPFAM" id="SSF53822">
    <property type="entry name" value="Periplasmic binding protein-like I"/>
    <property type="match status" value="1"/>
</dbReference>
<dbReference type="PANTHER" id="PTHR30146:SF148">
    <property type="entry name" value="HTH-TYPE TRANSCRIPTIONAL REPRESSOR PURR-RELATED"/>
    <property type="match status" value="1"/>
</dbReference>
<protein>
    <submittedName>
        <fullName evidence="6">LacI family transcriptional regulator</fullName>
    </submittedName>
</protein>
<dbReference type="InterPro" id="IPR028082">
    <property type="entry name" value="Peripla_BP_I"/>
</dbReference>
<proteinExistence type="predicted"/>
<evidence type="ECO:0000256" key="1">
    <source>
        <dbReference type="ARBA" id="ARBA00022491"/>
    </source>
</evidence>
<dbReference type="OrthoDB" id="9785139at2"/>
<dbReference type="Gene3D" id="3.40.50.2300">
    <property type="match status" value="2"/>
</dbReference>
<comment type="caution">
    <text evidence="6">The sequence shown here is derived from an EMBL/GenBank/DDBJ whole genome shotgun (WGS) entry which is preliminary data.</text>
</comment>
<evidence type="ECO:0000259" key="5">
    <source>
        <dbReference type="PROSITE" id="PS50932"/>
    </source>
</evidence>
<dbReference type="PANTHER" id="PTHR30146">
    <property type="entry name" value="LACI-RELATED TRANSCRIPTIONAL REPRESSOR"/>
    <property type="match status" value="1"/>
</dbReference>
<dbReference type="SMART" id="SM00354">
    <property type="entry name" value="HTH_LACI"/>
    <property type="match status" value="1"/>
</dbReference>
<name>A0A4R4VC86_9PSEU</name>
<evidence type="ECO:0000313" key="7">
    <source>
        <dbReference type="Proteomes" id="UP000295674"/>
    </source>
</evidence>
<sequence>MRKCLEKTGFLDSRQVTARNRAESTAAEGCIASENRFSPCDNGVPRRAEVRVDRRTPEAARGRVRLSDVAELAGVTKSVASRVLNDDPTLSARAETRRRVVAAAQRLGYRPHAGAVALSQARAKAVALLIPDLTNPVYSRVIRGAYRRARQLGYVVLLAEDTPETEADEAFTDLVGSGRVDGLLIASARPGHRLLDTAELARVPHVFVNRAVDGSGRNVTVDVGSASAAAARHLAELGHRRIGHVAGPVETSSGRDREAAFLAATHELGLPEPAVARAEFSEAGGAEATRLLLREPGPLTALYASTLPQAVGVLHALRERGRRVPDDVSVITYDDLPFAEYQDPPLTTIAMPLQELGASAVDALLAQLAGEAPHDVVVPGEPEVVERGSTGPPR</sequence>
<dbReference type="InterPro" id="IPR000843">
    <property type="entry name" value="HTH_LacI"/>
</dbReference>
<gene>
    <name evidence="6" type="ORF">E1181_25935</name>
</gene>
<accession>A0A4R4VC86</accession>
<dbReference type="Gene3D" id="1.10.260.40">
    <property type="entry name" value="lambda repressor-like DNA-binding domains"/>
    <property type="match status" value="1"/>
</dbReference>
<keyword evidence="2" id="KW-0805">Transcription regulation</keyword>
<evidence type="ECO:0000256" key="3">
    <source>
        <dbReference type="ARBA" id="ARBA00023125"/>
    </source>
</evidence>
<dbReference type="EMBL" id="SMKS01000066">
    <property type="protein sequence ID" value="TDD01147.1"/>
    <property type="molecule type" value="Genomic_DNA"/>
</dbReference>
<dbReference type="Pfam" id="PF13377">
    <property type="entry name" value="Peripla_BP_3"/>
    <property type="match status" value="1"/>
</dbReference>
<evidence type="ECO:0000256" key="2">
    <source>
        <dbReference type="ARBA" id="ARBA00023015"/>
    </source>
</evidence>
<dbReference type="SUPFAM" id="SSF47413">
    <property type="entry name" value="lambda repressor-like DNA-binding domains"/>
    <property type="match status" value="1"/>
</dbReference>
<keyword evidence="1" id="KW-0678">Repressor</keyword>
<dbReference type="Pfam" id="PF00356">
    <property type="entry name" value="LacI"/>
    <property type="match status" value="1"/>
</dbReference>
<dbReference type="CDD" id="cd06267">
    <property type="entry name" value="PBP1_LacI_sugar_binding-like"/>
    <property type="match status" value="1"/>
</dbReference>
<dbReference type="InterPro" id="IPR046335">
    <property type="entry name" value="LacI/GalR-like_sensor"/>
</dbReference>
<evidence type="ECO:0000313" key="6">
    <source>
        <dbReference type="EMBL" id="TDD01147.1"/>
    </source>
</evidence>
<keyword evidence="3" id="KW-0238">DNA-binding</keyword>
<keyword evidence="7" id="KW-1185">Reference proteome</keyword>
<dbReference type="InterPro" id="IPR010982">
    <property type="entry name" value="Lambda_DNA-bd_dom_sf"/>
</dbReference>
<dbReference type="AlphaFoldDB" id="A0A4R4VC86"/>
<keyword evidence="4" id="KW-0804">Transcription</keyword>
<reference evidence="6 7" key="1">
    <citation type="submission" date="2019-03" db="EMBL/GenBank/DDBJ databases">
        <title>Draft genome sequences of novel Actinobacteria.</title>
        <authorList>
            <person name="Sahin N."/>
            <person name="Ay H."/>
            <person name="Saygin H."/>
        </authorList>
    </citation>
    <scope>NUCLEOTIDE SEQUENCE [LARGE SCALE GENOMIC DNA]</scope>
    <source>
        <strain evidence="6 7">16K309</strain>
    </source>
</reference>
<dbReference type="Proteomes" id="UP000295674">
    <property type="component" value="Unassembled WGS sequence"/>
</dbReference>